<protein>
    <recommendedName>
        <fullName evidence="4">GPI anchored serine-threonine rich protein</fullName>
    </recommendedName>
</protein>
<dbReference type="STRING" id="215243.A0A0D2AUE8"/>
<feature type="signal peptide" evidence="1">
    <location>
        <begin position="1"/>
        <end position="16"/>
    </location>
</feature>
<evidence type="ECO:0000313" key="2">
    <source>
        <dbReference type="EMBL" id="KIW43416.1"/>
    </source>
</evidence>
<keyword evidence="1" id="KW-0732">Signal</keyword>
<dbReference type="EMBL" id="KN847335">
    <property type="protein sequence ID" value="KIW43416.1"/>
    <property type="molecule type" value="Genomic_DNA"/>
</dbReference>
<keyword evidence="3" id="KW-1185">Reference proteome</keyword>
<sequence>MRSFYFLAALLPLVSASWSEHTLLTRATGGNSTTSCESTDKACGAYCIPSDYTCCPDLEGGCSAGSTCQLGDNNVYGCCPSGQTCSGEGGAEFLGTSTASAATATKTTSSDSGAQSLSMSHGLSLALVAAGVVALL</sequence>
<organism evidence="2 3">
    <name type="scientific">Exophiala oligosperma</name>
    <dbReference type="NCBI Taxonomy" id="215243"/>
    <lineage>
        <taxon>Eukaryota</taxon>
        <taxon>Fungi</taxon>
        <taxon>Dikarya</taxon>
        <taxon>Ascomycota</taxon>
        <taxon>Pezizomycotina</taxon>
        <taxon>Eurotiomycetes</taxon>
        <taxon>Chaetothyriomycetidae</taxon>
        <taxon>Chaetothyriales</taxon>
        <taxon>Herpotrichiellaceae</taxon>
        <taxon>Exophiala</taxon>
    </lineage>
</organism>
<evidence type="ECO:0008006" key="4">
    <source>
        <dbReference type="Google" id="ProtNLM"/>
    </source>
</evidence>
<evidence type="ECO:0000256" key="1">
    <source>
        <dbReference type="SAM" id="SignalP"/>
    </source>
</evidence>
<dbReference type="Proteomes" id="UP000053342">
    <property type="component" value="Unassembled WGS sequence"/>
</dbReference>
<evidence type="ECO:0000313" key="3">
    <source>
        <dbReference type="Proteomes" id="UP000053342"/>
    </source>
</evidence>
<reference evidence="2 3" key="1">
    <citation type="submission" date="2015-01" db="EMBL/GenBank/DDBJ databases">
        <title>The Genome Sequence of Exophiala oligosperma CBS72588.</title>
        <authorList>
            <consortium name="The Broad Institute Genomics Platform"/>
            <person name="Cuomo C."/>
            <person name="de Hoog S."/>
            <person name="Gorbushina A."/>
            <person name="Stielow B."/>
            <person name="Teixiera M."/>
            <person name="Abouelleil A."/>
            <person name="Chapman S.B."/>
            <person name="Priest M."/>
            <person name="Young S.K."/>
            <person name="Wortman J."/>
            <person name="Nusbaum C."/>
            <person name="Birren B."/>
        </authorList>
    </citation>
    <scope>NUCLEOTIDE SEQUENCE [LARGE SCALE GENOMIC DNA]</scope>
    <source>
        <strain evidence="2 3">CBS 72588</strain>
    </source>
</reference>
<accession>A0A0D2AUE8</accession>
<dbReference type="HOGENOM" id="CLU_1807281_0_0_1"/>
<dbReference type="AlphaFoldDB" id="A0A0D2AUE8"/>
<feature type="chain" id="PRO_5002249158" description="GPI anchored serine-threonine rich protein" evidence="1">
    <location>
        <begin position="17"/>
        <end position="136"/>
    </location>
</feature>
<dbReference type="VEuPathDB" id="FungiDB:PV06_04524"/>
<dbReference type="RefSeq" id="XP_016263632.1">
    <property type="nucleotide sequence ID" value="XM_016405426.1"/>
</dbReference>
<proteinExistence type="predicted"/>
<gene>
    <name evidence="2" type="ORF">PV06_04524</name>
</gene>
<dbReference type="OrthoDB" id="5152093at2759"/>
<name>A0A0D2AUE8_9EURO</name>
<dbReference type="GeneID" id="27356598"/>